<keyword evidence="2" id="KW-1185">Reference proteome</keyword>
<sequence>MYEVCMFCSLPLAARGLLPRDMSFNGEEAGAYKRGRPNDDHHPLPLNRVRLATGFLRTPASIQFSLSPASRRVLHT</sequence>
<dbReference type="EMBL" id="JAHLJV010000001">
    <property type="protein sequence ID" value="KAK1599979.1"/>
    <property type="molecule type" value="Genomic_DNA"/>
</dbReference>
<evidence type="ECO:0000313" key="1">
    <source>
        <dbReference type="EMBL" id="KAK1599979.1"/>
    </source>
</evidence>
<dbReference type="Proteomes" id="UP001230504">
    <property type="component" value="Unassembled WGS sequence"/>
</dbReference>
<comment type="caution">
    <text evidence="1">The sequence shown here is derived from an EMBL/GenBank/DDBJ whole genome shotgun (WGS) entry which is preliminary data.</text>
</comment>
<dbReference type="GeneID" id="85436461"/>
<organism evidence="1 2">
    <name type="scientific">Colletotrichum navitas</name>
    <dbReference type="NCBI Taxonomy" id="681940"/>
    <lineage>
        <taxon>Eukaryota</taxon>
        <taxon>Fungi</taxon>
        <taxon>Dikarya</taxon>
        <taxon>Ascomycota</taxon>
        <taxon>Pezizomycotina</taxon>
        <taxon>Sordariomycetes</taxon>
        <taxon>Hypocreomycetidae</taxon>
        <taxon>Glomerellales</taxon>
        <taxon>Glomerellaceae</taxon>
        <taxon>Colletotrichum</taxon>
        <taxon>Colletotrichum graminicola species complex</taxon>
    </lineage>
</organism>
<dbReference type="RefSeq" id="XP_060420475.1">
    <property type="nucleotide sequence ID" value="XM_060552221.1"/>
</dbReference>
<name>A0AAD8QD27_9PEZI</name>
<proteinExistence type="predicted"/>
<reference evidence="1" key="1">
    <citation type="submission" date="2021-06" db="EMBL/GenBank/DDBJ databases">
        <title>Comparative genomics, transcriptomics and evolutionary studies reveal genomic signatures of adaptation to plant cell wall in hemibiotrophic fungi.</title>
        <authorList>
            <consortium name="DOE Joint Genome Institute"/>
            <person name="Baroncelli R."/>
            <person name="Diaz J.F."/>
            <person name="Benocci T."/>
            <person name="Peng M."/>
            <person name="Battaglia E."/>
            <person name="Haridas S."/>
            <person name="Andreopoulos W."/>
            <person name="Labutti K."/>
            <person name="Pangilinan J."/>
            <person name="Floch G.L."/>
            <person name="Makela M.R."/>
            <person name="Henrissat B."/>
            <person name="Grigoriev I.V."/>
            <person name="Crouch J.A."/>
            <person name="De Vries R.P."/>
            <person name="Sukno S.A."/>
            <person name="Thon M.R."/>
        </authorList>
    </citation>
    <scope>NUCLEOTIDE SEQUENCE</scope>
    <source>
        <strain evidence="1">CBS 125086</strain>
    </source>
</reference>
<protein>
    <submittedName>
        <fullName evidence="1">Uncharacterized protein</fullName>
    </submittedName>
</protein>
<dbReference type="AlphaFoldDB" id="A0AAD8QD27"/>
<evidence type="ECO:0000313" key="2">
    <source>
        <dbReference type="Proteomes" id="UP001230504"/>
    </source>
</evidence>
<gene>
    <name evidence="1" type="ORF">LY79DRAFT_2928</name>
</gene>
<accession>A0AAD8QD27</accession>